<dbReference type="InterPro" id="IPR004188">
    <property type="entry name" value="Phe-tRNA_ligase_II_N"/>
</dbReference>
<dbReference type="InterPro" id="IPR002319">
    <property type="entry name" value="Phenylalanyl-tRNA_Synthase"/>
</dbReference>
<evidence type="ECO:0000259" key="14">
    <source>
        <dbReference type="PROSITE" id="PS50862"/>
    </source>
</evidence>
<dbReference type="Pfam" id="PF02912">
    <property type="entry name" value="Phe_tRNA-synt_N"/>
    <property type="match status" value="1"/>
</dbReference>
<dbReference type="SUPFAM" id="SSF46589">
    <property type="entry name" value="tRNA-binding arm"/>
    <property type="match status" value="1"/>
</dbReference>
<dbReference type="AlphaFoldDB" id="A0A6M1T046"/>
<dbReference type="PANTHER" id="PTHR11538:SF41">
    <property type="entry name" value="PHENYLALANINE--TRNA LIGASE, MITOCHONDRIAL"/>
    <property type="match status" value="1"/>
</dbReference>
<comment type="cofactor">
    <cofactor evidence="13">
        <name>Mg(2+)</name>
        <dbReference type="ChEBI" id="CHEBI:18420"/>
    </cofactor>
    <text evidence="13">Binds 2 magnesium ions per tetramer.</text>
</comment>
<dbReference type="GO" id="GO:0006432">
    <property type="term" value="P:phenylalanyl-tRNA aminoacylation"/>
    <property type="evidence" value="ECO:0007669"/>
    <property type="project" value="UniProtKB-UniRule"/>
</dbReference>
<protein>
    <recommendedName>
        <fullName evidence="13">Phenylalanine--tRNA ligase alpha subunit</fullName>
        <ecNumber evidence="13">6.1.1.20</ecNumber>
    </recommendedName>
    <alternativeName>
        <fullName evidence="13">Phenylalanyl-tRNA synthetase alpha subunit</fullName>
        <shortName evidence="13">PheRS</shortName>
    </alternativeName>
</protein>
<organism evidence="15 16">
    <name type="scientific">Fodinibius halophilus</name>
    <dbReference type="NCBI Taxonomy" id="1736908"/>
    <lineage>
        <taxon>Bacteria</taxon>
        <taxon>Pseudomonadati</taxon>
        <taxon>Balneolota</taxon>
        <taxon>Balneolia</taxon>
        <taxon>Balneolales</taxon>
        <taxon>Balneolaceae</taxon>
        <taxon>Fodinibius</taxon>
    </lineage>
</organism>
<comment type="caution">
    <text evidence="15">The sequence shown here is derived from an EMBL/GenBank/DDBJ whole genome shotgun (WGS) entry which is preliminary data.</text>
</comment>
<comment type="subunit">
    <text evidence="3 13">Tetramer of two alpha and two beta subunits.</text>
</comment>
<gene>
    <name evidence="13 15" type="primary">pheS</name>
    <name evidence="15" type="ORF">G3569_10900</name>
</gene>
<dbReference type="InterPro" id="IPR006195">
    <property type="entry name" value="aa-tRNA-synth_II"/>
</dbReference>
<dbReference type="Gene3D" id="3.30.930.10">
    <property type="entry name" value="Bira Bifunctional Protein, Domain 2"/>
    <property type="match status" value="1"/>
</dbReference>
<accession>A0A6M1T046</accession>
<evidence type="ECO:0000256" key="1">
    <source>
        <dbReference type="ARBA" id="ARBA00004496"/>
    </source>
</evidence>
<dbReference type="RefSeq" id="WP_165269037.1">
    <property type="nucleotide sequence ID" value="NZ_JAALLS010000013.1"/>
</dbReference>
<evidence type="ECO:0000256" key="5">
    <source>
        <dbReference type="ARBA" id="ARBA00022598"/>
    </source>
</evidence>
<dbReference type="InterPro" id="IPR022911">
    <property type="entry name" value="Phe_tRNA_ligase_alpha1_bac"/>
</dbReference>
<dbReference type="GO" id="GO:0004826">
    <property type="term" value="F:phenylalanine-tRNA ligase activity"/>
    <property type="evidence" value="ECO:0007669"/>
    <property type="project" value="UniProtKB-UniRule"/>
</dbReference>
<keyword evidence="16" id="KW-1185">Reference proteome</keyword>
<keyword evidence="11 13" id="KW-0030">Aminoacyl-tRNA synthetase</keyword>
<dbReference type="NCBIfam" id="TIGR00468">
    <property type="entry name" value="pheS"/>
    <property type="match status" value="1"/>
</dbReference>
<evidence type="ECO:0000256" key="6">
    <source>
        <dbReference type="ARBA" id="ARBA00022723"/>
    </source>
</evidence>
<keyword evidence="4 13" id="KW-0963">Cytoplasm</keyword>
<keyword evidence="8 13" id="KW-0067">ATP-binding</keyword>
<comment type="subcellular location">
    <subcellularLocation>
        <location evidence="1 13">Cytoplasm</location>
    </subcellularLocation>
</comment>
<evidence type="ECO:0000256" key="4">
    <source>
        <dbReference type="ARBA" id="ARBA00022490"/>
    </source>
</evidence>
<evidence type="ECO:0000256" key="11">
    <source>
        <dbReference type="ARBA" id="ARBA00023146"/>
    </source>
</evidence>
<evidence type="ECO:0000256" key="8">
    <source>
        <dbReference type="ARBA" id="ARBA00022840"/>
    </source>
</evidence>
<dbReference type="EC" id="6.1.1.20" evidence="13"/>
<evidence type="ECO:0000313" key="16">
    <source>
        <dbReference type="Proteomes" id="UP000479132"/>
    </source>
</evidence>
<evidence type="ECO:0000256" key="9">
    <source>
        <dbReference type="ARBA" id="ARBA00022842"/>
    </source>
</evidence>
<dbReference type="GO" id="GO:0005737">
    <property type="term" value="C:cytoplasm"/>
    <property type="evidence" value="ECO:0007669"/>
    <property type="project" value="UniProtKB-SubCell"/>
</dbReference>
<dbReference type="GO" id="GO:0005524">
    <property type="term" value="F:ATP binding"/>
    <property type="evidence" value="ECO:0007669"/>
    <property type="project" value="UniProtKB-UniRule"/>
</dbReference>
<comment type="similarity">
    <text evidence="2 13">Belongs to the class-II aminoacyl-tRNA synthetase family. Phe-tRNA synthetase alpha subunit type 1 subfamily.</text>
</comment>
<keyword evidence="6 13" id="KW-0479">Metal-binding</keyword>
<evidence type="ECO:0000313" key="15">
    <source>
        <dbReference type="EMBL" id="NGP88866.1"/>
    </source>
</evidence>
<evidence type="ECO:0000256" key="13">
    <source>
        <dbReference type="HAMAP-Rule" id="MF_00281"/>
    </source>
</evidence>
<dbReference type="GO" id="GO:0000287">
    <property type="term" value="F:magnesium ion binding"/>
    <property type="evidence" value="ECO:0007669"/>
    <property type="project" value="UniProtKB-UniRule"/>
</dbReference>
<keyword evidence="7 13" id="KW-0547">Nucleotide-binding</keyword>
<dbReference type="EMBL" id="JAALLS010000013">
    <property type="protein sequence ID" value="NGP88866.1"/>
    <property type="molecule type" value="Genomic_DNA"/>
</dbReference>
<dbReference type="SUPFAM" id="SSF55681">
    <property type="entry name" value="Class II aaRS and biotin synthetases"/>
    <property type="match status" value="1"/>
</dbReference>
<feature type="domain" description="Aminoacyl-transfer RNA synthetases class-II family profile" evidence="14">
    <location>
        <begin position="113"/>
        <end position="335"/>
    </location>
</feature>
<comment type="catalytic activity">
    <reaction evidence="12 13">
        <text>tRNA(Phe) + L-phenylalanine + ATP = L-phenylalanyl-tRNA(Phe) + AMP + diphosphate + H(+)</text>
        <dbReference type="Rhea" id="RHEA:19413"/>
        <dbReference type="Rhea" id="RHEA-COMP:9668"/>
        <dbReference type="Rhea" id="RHEA-COMP:9699"/>
        <dbReference type="ChEBI" id="CHEBI:15378"/>
        <dbReference type="ChEBI" id="CHEBI:30616"/>
        <dbReference type="ChEBI" id="CHEBI:33019"/>
        <dbReference type="ChEBI" id="CHEBI:58095"/>
        <dbReference type="ChEBI" id="CHEBI:78442"/>
        <dbReference type="ChEBI" id="CHEBI:78531"/>
        <dbReference type="ChEBI" id="CHEBI:456215"/>
        <dbReference type="EC" id="6.1.1.20"/>
    </reaction>
</comment>
<dbReference type="HAMAP" id="MF_00281">
    <property type="entry name" value="Phe_tRNA_synth_alpha1"/>
    <property type="match status" value="1"/>
</dbReference>
<evidence type="ECO:0000256" key="2">
    <source>
        <dbReference type="ARBA" id="ARBA00010207"/>
    </source>
</evidence>
<proteinExistence type="inferred from homology"/>
<dbReference type="CDD" id="cd00496">
    <property type="entry name" value="PheRS_alpha_core"/>
    <property type="match status" value="1"/>
</dbReference>
<name>A0A6M1T046_9BACT</name>
<dbReference type="Proteomes" id="UP000479132">
    <property type="component" value="Unassembled WGS sequence"/>
</dbReference>
<dbReference type="Pfam" id="PF01409">
    <property type="entry name" value="tRNA-synt_2d"/>
    <property type="match status" value="1"/>
</dbReference>
<evidence type="ECO:0000256" key="7">
    <source>
        <dbReference type="ARBA" id="ARBA00022741"/>
    </source>
</evidence>
<dbReference type="InterPro" id="IPR045864">
    <property type="entry name" value="aa-tRNA-synth_II/BPL/LPL"/>
</dbReference>
<keyword evidence="5 13" id="KW-0436">Ligase</keyword>
<dbReference type="InterPro" id="IPR010978">
    <property type="entry name" value="tRNA-bd_arm"/>
</dbReference>
<keyword evidence="10 13" id="KW-0648">Protein biosynthesis</keyword>
<keyword evidence="9 13" id="KW-0460">Magnesium</keyword>
<evidence type="ECO:0000256" key="10">
    <source>
        <dbReference type="ARBA" id="ARBA00022917"/>
    </source>
</evidence>
<reference evidence="15 16" key="1">
    <citation type="submission" date="2020-02" db="EMBL/GenBank/DDBJ databases">
        <title>Aliifodinibius halophilus 2W32, complete genome.</title>
        <authorList>
            <person name="Li Y."/>
            <person name="Wu S."/>
        </authorList>
    </citation>
    <scope>NUCLEOTIDE SEQUENCE [LARGE SCALE GENOMIC DNA]</scope>
    <source>
        <strain evidence="15 16">2W32</strain>
    </source>
</reference>
<evidence type="ECO:0000256" key="12">
    <source>
        <dbReference type="ARBA" id="ARBA00049255"/>
    </source>
</evidence>
<dbReference type="PANTHER" id="PTHR11538">
    <property type="entry name" value="PHENYLALANYL-TRNA SYNTHETASE"/>
    <property type="match status" value="1"/>
</dbReference>
<evidence type="ECO:0000256" key="3">
    <source>
        <dbReference type="ARBA" id="ARBA00011209"/>
    </source>
</evidence>
<dbReference type="GO" id="GO:0000049">
    <property type="term" value="F:tRNA binding"/>
    <property type="evidence" value="ECO:0007669"/>
    <property type="project" value="InterPro"/>
</dbReference>
<feature type="binding site" evidence="13">
    <location>
        <position position="257"/>
    </location>
    <ligand>
        <name>Mg(2+)</name>
        <dbReference type="ChEBI" id="CHEBI:18420"/>
        <note>shared with beta subunit</note>
    </ligand>
</feature>
<sequence length="337" mass="39165">MLDDIEALKKEIENYTISTEEELEAFRLEFLSRKGKIQSMFSRMSEVPNEQKAQVGKAMNEVKNFAQETFDAAQKKLEREETADLKATDDISLPAPPYAPGSFHPLTQTMEEMKNIFYRLGFSIADGPEVEDDFHNFTALNFPPNHPARDEQDTFFVRKDDDPDVDDLVMRTHTSPVQIRLMQKQEPPIRTIMPGRVYRNEAVSPKSYFLFHQVEALYIDTDVSIAELKETLISFVKLMFGKDVKYRLRPGFFPFTEPSLEMDIWWEPAHKKEGKWLEILGSGMVDPNVLKAVDIDPEKYTGFAWGMGVERIAMLRHQIDDIRVFYENDVRFLKQFN</sequence>
<dbReference type="PROSITE" id="PS50862">
    <property type="entry name" value="AA_TRNA_LIGASE_II"/>
    <property type="match status" value="1"/>
</dbReference>
<dbReference type="InterPro" id="IPR004529">
    <property type="entry name" value="Phe-tRNA-synth_IIc_asu"/>
</dbReference>